<evidence type="ECO:0000256" key="3">
    <source>
        <dbReference type="ARBA" id="ARBA00022478"/>
    </source>
</evidence>
<dbReference type="VEuPathDB" id="FungiDB:YALI0_F09295g"/>
<evidence type="ECO:0000256" key="6">
    <source>
        <dbReference type="PIRNR" id="PIRNR028763"/>
    </source>
</evidence>
<evidence type="ECO:0000313" key="10">
    <source>
        <dbReference type="Proteomes" id="UP000256601"/>
    </source>
</evidence>
<dbReference type="Proteomes" id="UP000256601">
    <property type="component" value="Unassembled WGS sequence"/>
</dbReference>
<dbReference type="SUPFAM" id="SSF46785">
    <property type="entry name" value="Winged helix' DNA-binding domain"/>
    <property type="match status" value="1"/>
</dbReference>
<evidence type="ECO:0000256" key="4">
    <source>
        <dbReference type="ARBA" id="ARBA00023163"/>
    </source>
</evidence>
<dbReference type="EMBL" id="KZ857332">
    <property type="protein sequence ID" value="RDW26734.1"/>
    <property type="molecule type" value="Genomic_DNA"/>
</dbReference>
<dbReference type="OMA" id="VGTTKKC"/>
<evidence type="ECO:0000256" key="2">
    <source>
        <dbReference type="ARBA" id="ARBA00011038"/>
    </source>
</evidence>
<evidence type="ECO:0000256" key="1">
    <source>
        <dbReference type="ARBA" id="ARBA00004123"/>
    </source>
</evidence>
<dbReference type="InterPro" id="IPR016049">
    <property type="entry name" value="RNA_pol_Rpc34-like"/>
</dbReference>
<comment type="subcellular location">
    <subcellularLocation>
        <location evidence="1 6">Nucleus</location>
    </subcellularLocation>
</comment>
<dbReference type="GO" id="GO:0006386">
    <property type="term" value="P:termination of RNA polymerase III transcription"/>
    <property type="evidence" value="ECO:0007669"/>
    <property type="project" value="EnsemblFungi"/>
</dbReference>
<reference evidence="8 10" key="2">
    <citation type="submission" date="2018-07" db="EMBL/GenBank/DDBJ databases">
        <title>Draft Genome Assemblies for Five Robust Yarrowia lipolytica Strains Exhibiting High Lipid Production and Pentose Sugar Utilization and Sugar Alcohol Secretion from Undetoxified Lignocellulosic Biomass Hydrolysates.</title>
        <authorList>
            <consortium name="DOE Joint Genome Institute"/>
            <person name="Walker C."/>
            <person name="Ryu S."/>
            <person name="Na H."/>
            <person name="Zane M."/>
            <person name="LaButti K."/>
            <person name="Lipzen A."/>
            <person name="Haridas S."/>
            <person name="Barry K."/>
            <person name="Grigoriev I.V."/>
            <person name="Quarterman J."/>
            <person name="Slininger P."/>
            <person name="Dien B."/>
            <person name="Trinh C.T."/>
        </authorList>
    </citation>
    <scope>NUCLEOTIDE SEQUENCE [LARGE SCALE GENOMIC DNA]</scope>
    <source>
        <strain evidence="8 10">YB392</strain>
    </source>
</reference>
<dbReference type="FunFam" id="1.10.10.10:FF:000116">
    <property type="entry name" value="DNA-directed RNA polymerase III subunit RPC6"/>
    <property type="match status" value="1"/>
</dbReference>
<dbReference type="KEGG" id="yli:2908331"/>
<dbReference type="GeneID" id="2908331"/>
<dbReference type="GO" id="GO:0042797">
    <property type="term" value="P:tRNA transcription by RNA polymerase III"/>
    <property type="evidence" value="ECO:0007669"/>
    <property type="project" value="EnsemblFungi"/>
</dbReference>
<dbReference type="GO" id="GO:0005666">
    <property type="term" value="C:RNA polymerase III complex"/>
    <property type="evidence" value="ECO:0007669"/>
    <property type="project" value="UniProtKB-UniRule"/>
</dbReference>
<reference evidence="7 9" key="1">
    <citation type="journal article" date="2016" name="PLoS ONE">
        <title>Sequence Assembly of Yarrowia lipolytica Strain W29/CLIB89 Shows Transposable Element Diversity.</title>
        <authorList>
            <person name="Magnan C."/>
            <person name="Yu J."/>
            <person name="Chang I."/>
            <person name="Jahn E."/>
            <person name="Kanomata Y."/>
            <person name="Wu J."/>
            <person name="Zeller M."/>
            <person name="Oakes M."/>
            <person name="Baldi P."/>
            <person name="Sandmeyer S."/>
        </authorList>
    </citation>
    <scope>NUCLEOTIDE SEQUENCE [LARGE SCALE GENOMIC DNA]</scope>
    <source>
        <strain evidence="7">CLIB89</strain>
        <strain evidence="9">CLIB89(W29)</strain>
    </source>
</reference>
<keyword evidence="4 6" id="KW-0804">Transcription</keyword>
<dbReference type="GO" id="GO:0005739">
    <property type="term" value="C:mitochondrion"/>
    <property type="evidence" value="ECO:0007669"/>
    <property type="project" value="EnsemblFungi"/>
</dbReference>
<dbReference type="VEuPathDB" id="FungiDB:YALI1_F12946g"/>
<dbReference type="GO" id="GO:0003899">
    <property type="term" value="F:DNA-directed RNA polymerase activity"/>
    <property type="evidence" value="ECO:0007669"/>
    <property type="project" value="EnsemblFungi"/>
</dbReference>
<keyword evidence="5 6" id="KW-0539">Nucleus</keyword>
<gene>
    <name evidence="8" type="ORF">B0I71DRAFT_130366</name>
    <name evidence="7" type="ORF">YALI1_F12946g</name>
</gene>
<dbReference type="Gene3D" id="1.10.10.10">
    <property type="entry name" value="Winged helix-like DNA-binding domain superfamily/Winged helix DNA-binding domain"/>
    <property type="match status" value="1"/>
</dbReference>
<evidence type="ECO:0000256" key="5">
    <source>
        <dbReference type="ARBA" id="ARBA00023242"/>
    </source>
</evidence>
<dbReference type="eggNOG" id="KOG3233">
    <property type="taxonomic scope" value="Eukaryota"/>
</dbReference>
<name>A0A1D8NMP2_YARLL</name>
<evidence type="ECO:0000313" key="9">
    <source>
        <dbReference type="Proteomes" id="UP000182444"/>
    </source>
</evidence>
<comment type="function">
    <text evidence="6">DNA-dependent RNA polymerase catalyzes the transcription of DNA into RNA using the four ribonucleoside triphosphates as substrates. Specific peripheric component of RNA polymerase III which synthesizes small RNAs, such as 5S rRNA and tRNAs.</text>
</comment>
<evidence type="ECO:0000313" key="7">
    <source>
        <dbReference type="EMBL" id="AOW06899.1"/>
    </source>
</evidence>
<accession>A0A1D8NMP2</accession>
<dbReference type="PANTHER" id="PTHR12780">
    <property type="entry name" value="RNA POLYMERASE III DNA DIRECTED , 39KD SUBUNIT-RELATED"/>
    <property type="match status" value="1"/>
</dbReference>
<dbReference type="OrthoDB" id="613763at2759"/>
<protein>
    <recommendedName>
        <fullName evidence="6">DNA-directed RNA polymerase III subunit RPC6</fullName>
        <shortName evidence="6">RNA polymerase III subunit C6</shortName>
    </recommendedName>
</protein>
<evidence type="ECO:0000313" key="8">
    <source>
        <dbReference type="EMBL" id="RDW26734.1"/>
    </source>
</evidence>
<comment type="similarity">
    <text evidence="2 6">Belongs to the eukaryotic RPC34/RPC39 RNA polymerase subunit family.</text>
</comment>
<dbReference type="EMBL" id="CP017558">
    <property type="protein sequence ID" value="AOW06899.1"/>
    <property type="molecule type" value="Genomic_DNA"/>
</dbReference>
<dbReference type="InterPro" id="IPR036390">
    <property type="entry name" value="WH_DNA-bd_sf"/>
</dbReference>
<organism evidence="7 9">
    <name type="scientific">Yarrowia lipolytica</name>
    <name type="common">Candida lipolytica</name>
    <dbReference type="NCBI Taxonomy" id="4952"/>
    <lineage>
        <taxon>Eukaryota</taxon>
        <taxon>Fungi</taxon>
        <taxon>Dikarya</taxon>
        <taxon>Ascomycota</taxon>
        <taxon>Saccharomycotina</taxon>
        <taxon>Dipodascomycetes</taxon>
        <taxon>Dipodascales</taxon>
        <taxon>Dipodascales incertae sedis</taxon>
        <taxon>Yarrowia</taxon>
    </lineage>
</organism>
<dbReference type="Pfam" id="PF05158">
    <property type="entry name" value="RNA_pol_Rpc34"/>
    <property type="match status" value="2"/>
</dbReference>
<dbReference type="GO" id="GO:0006384">
    <property type="term" value="P:transcription initiation at RNA polymerase III promoter"/>
    <property type="evidence" value="ECO:0007669"/>
    <property type="project" value="EnsemblFungi"/>
</dbReference>
<dbReference type="InterPro" id="IPR036388">
    <property type="entry name" value="WH-like_DNA-bd_sf"/>
</dbReference>
<dbReference type="Proteomes" id="UP000182444">
    <property type="component" value="Chromosome 1F"/>
</dbReference>
<dbReference type="AlphaFoldDB" id="A0A1D8NMP2"/>
<dbReference type="RefSeq" id="XP_505200.1">
    <property type="nucleotide sequence ID" value="XM_505200.1"/>
</dbReference>
<dbReference type="GO" id="GO:0005654">
    <property type="term" value="C:nucleoplasm"/>
    <property type="evidence" value="ECO:0007669"/>
    <property type="project" value="UniProtKB-ARBA"/>
</dbReference>
<proteinExistence type="inferred from homology"/>
<keyword evidence="3 6" id="KW-0240">DNA-directed RNA polymerase</keyword>
<dbReference type="PIRSF" id="PIRSF028763">
    <property type="entry name" value="RNA_pol_Rpc34"/>
    <property type="match status" value="1"/>
</dbReference>
<dbReference type="InterPro" id="IPR007832">
    <property type="entry name" value="RNA_pol_Rpc34"/>
</dbReference>
<sequence>MSADDLHAKMLEGPKAKLFTYAEVADLVDVAGEKLEAWIAELHNSSRVKVLEQGGQVMLQAVSIETADIVSKLTSDEYIVYNYIAESERDGIWVRTITARSNLHINVVHRCLKSLEQQHIIKMVKSVQQKTRKMYMLYNLQPSAELTGGPWFSDAELDSEFVDLLLDVVYHYCEENTNLALGANAPPVHVTDIKQFIVDQEVSRVELDEGHIRILCEVLVYDDRLERCKAGYKATLNGDLPDEELPKDAYTESVCGQCPVFNVCSAGGPVDVECSYFDEWLD</sequence>